<dbReference type="InterPro" id="IPR002156">
    <property type="entry name" value="RNaseH_domain"/>
</dbReference>
<dbReference type="InterPro" id="IPR012337">
    <property type="entry name" value="RNaseH-like_sf"/>
</dbReference>
<dbReference type="SUPFAM" id="SSF53098">
    <property type="entry name" value="Ribonuclease H-like"/>
    <property type="match status" value="1"/>
</dbReference>
<organism evidence="2 3">
    <name type="scientific">Acer saccharum</name>
    <name type="common">Sugar maple</name>
    <dbReference type="NCBI Taxonomy" id="4024"/>
    <lineage>
        <taxon>Eukaryota</taxon>
        <taxon>Viridiplantae</taxon>
        <taxon>Streptophyta</taxon>
        <taxon>Embryophyta</taxon>
        <taxon>Tracheophyta</taxon>
        <taxon>Spermatophyta</taxon>
        <taxon>Magnoliopsida</taxon>
        <taxon>eudicotyledons</taxon>
        <taxon>Gunneridae</taxon>
        <taxon>Pentapetalae</taxon>
        <taxon>rosids</taxon>
        <taxon>malvids</taxon>
        <taxon>Sapindales</taxon>
        <taxon>Sapindaceae</taxon>
        <taxon>Hippocastanoideae</taxon>
        <taxon>Acereae</taxon>
        <taxon>Acer</taxon>
    </lineage>
</organism>
<dbReference type="InterPro" id="IPR036397">
    <property type="entry name" value="RNaseH_sf"/>
</dbReference>
<evidence type="ECO:0000313" key="3">
    <source>
        <dbReference type="Proteomes" id="UP001168877"/>
    </source>
</evidence>
<evidence type="ECO:0000259" key="1">
    <source>
        <dbReference type="Pfam" id="PF13456"/>
    </source>
</evidence>
<dbReference type="InterPro" id="IPR052929">
    <property type="entry name" value="RNase_H-like_EbsB-rel"/>
</dbReference>
<dbReference type="GO" id="GO:0003676">
    <property type="term" value="F:nucleic acid binding"/>
    <property type="evidence" value="ECO:0007669"/>
    <property type="project" value="InterPro"/>
</dbReference>
<gene>
    <name evidence="2" type="ORF">LWI29_034527</name>
</gene>
<feature type="domain" description="RNase H type-1" evidence="1">
    <location>
        <begin position="1"/>
        <end position="107"/>
    </location>
</feature>
<name>A0AA39SMZ3_ACESA</name>
<dbReference type="GO" id="GO:0004523">
    <property type="term" value="F:RNA-DNA hybrid ribonuclease activity"/>
    <property type="evidence" value="ECO:0007669"/>
    <property type="project" value="InterPro"/>
</dbReference>
<protein>
    <recommendedName>
        <fullName evidence="1">RNase H type-1 domain-containing protein</fullName>
    </recommendedName>
</protein>
<proteinExistence type="predicted"/>
<dbReference type="PANTHER" id="PTHR47074:SF48">
    <property type="entry name" value="POLYNUCLEOTIDYL TRANSFERASE, RIBONUCLEASE H-LIKE SUPERFAMILY PROTEIN"/>
    <property type="match status" value="1"/>
</dbReference>
<evidence type="ECO:0000313" key="2">
    <source>
        <dbReference type="EMBL" id="KAK0593300.1"/>
    </source>
</evidence>
<comment type="caution">
    <text evidence="2">The sequence shown here is derived from an EMBL/GenBank/DDBJ whole genome shotgun (WGS) entry which is preliminary data.</text>
</comment>
<keyword evidence="3" id="KW-1185">Reference proteome</keyword>
<dbReference type="AlphaFoldDB" id="A0AA39SMZ3"/>
<accession>A0AA39SMZ3</accession>
<dbReference type="Proteomes" id="UP001168877">
    <property type="component" value="Unassembled WGS sequence"/>
</dbReference>
<reference evidence="2" key="2">
    <citation type="submission" date="2023-06" db="EMBL/GenBank/DDBJ databases">
        <authorList>
            <person name="Swenson N.G."/>
            <person name="Wegrzyn J.L."/>
            <person name="Mcevoy S.L."/>
        </authorList>
    </citation>
    <scope>NUCLEOTIDE SEQUENCE</scope>
    <source>
        <strain evidence="2">NS2018</strain>
        <tissue evidence="2">Leaf</tissue>
    </source>
</reference>
<reference evidence="2" key="1">
    <citation type="journal article" date="2022" name="Plant J.">
        <title>Strategies of tolerance reflected in two North American maple genomes.</title>
        <authorList>
            <person name="McEvoy S.L."/>
            <person name="Sezen U.U."/>
            <person name="Trouern-Trend A."/>
            <person name="McMahon S.M."/>
            <person name="Schaberg P.G."/>
            <person name="Yang J."/>
            <person name="Wegrzyn J.L."/>
            <person name="Swenson N.G."/>
        </authorList>
    </citation>
    <scope>NUCLEOTIDE SEQUENCE</scope>
    <source>
        <strain evidence="2">NS2018</strain>
    </source>
</reference>
<dbReference type="EMBL" id="JAUESC010000380">
    <property type="protein sequence ID" value="KAK0593300.1"/>
    <property type="molecule type" value="Genomic_DNA"/>
</dbReference>
<sequence length="134" mass="14649">MVIRDDSGFVLACSSQVLTASFSAQTAEIMAIGRAIVFSRDCGLFPCVLESDAEVVVKWILNGSHLDSAVDAILEDIAVLRKECGDLKVVFTPRRANLVAHVLARQALKNVDDFFWLEEFPYCVASAVQADMPV</sequence>
<dbReference type="InterPro" id="IPR044730">
    <property type="entry name" value="RNase_H-like_dom_plant"/>
</dbReference>
<dbReference type="Pfam" id="PF13456">
    <property type="entry name" value="RVT_3"/>
    <property type="match status" value="1"/>
</dbReference>
<dbReference type="PANTHER" id="PTHR47074">
    <property type="entry name" value="BNAC02G40300D PROTEIN"/>
    <property type="match status" value="1"/>
</dbReference>
<dbReference type="Gene3D" id="3.30.420.10">
    <property type="entry name" value="Ribonuclease H-like superfamily/Ribonuclease H"/>
    <property type="match status" value="1"/>
</dbReference>
<dbReference type="CDD" id="cd06222">
    <property type="entry name" value="RNase_H_like"/>
    <property type="match status" value="1"/>
</dbReference>